<proteinExistence type="predicted"/>
<dbReference type="InterPro" id="IPR011010">
    <property type="entry name" value="DNA_brk_join_enz"/>
</dbReference>
<dbReference type="KEGG" id="aqu:100640846"/>
<sequence length="264" mass="29577">MASSLKSYLSAVRQLQIQAGFPDPEIGRMPRLQQILKGIKTTRGQEGRATQRKRPITANIMRQLKSVMDKNDTMLWAACNVAFFGFLRTGEFTVPSVGSYDPKVHLNMGDVSANHPSNPDVIHIKLKKSKTDPCYQGRVVVLGKSGEDLCPIRALLDYLRKRGMKSGPLFIQEKGHPLTKTNFVSRVKEKLERLGYNSGDYSGHSFRAGAATTAAKAGVEDSIIKALGRWESSAYLLYVRLRPEDLRGMARRMAREHKDSKERQ</sequence>
<dbReference type="eggNOG" id="ENOG502SDY1">
    <property type="taxonomic scope" value="Eukaryota"/>
</dbReference>
<dbReference type="PROSITE" id="PS51898">
    <property type="entry name" value="TYR_RECOMBINASE"/>
    <property type="match status" value="1"/>
</dbReference>
<feature type="domain" description="Tyr recombinase" evidence="2">
    <location>
        <begin position="51"/>
        <end position="251"/>
    </location>
</feature>
<dbReference type="PANTHER" id="PTHR34605">
    <property type="entry name" value="PHAGE_INTEGRASE DOMAIN-CONTAINING PROTEIN"/>
    <property type="match status" value="1"/>
</dbReference>
<dbReference type="Pfam" id="PF00589">
    <property type="entry name" value="Phage_integrase"/>
    <property type="match status" value="1"/>
</dbReference>
<dbReference type="OMA" id="FREREHY"/>
<dbReference type="InterPro" id="IPR002104">
    <property type="entry name" value="Integrase_catalytic"/>
</dbReference>
<evidence type="ECO:0000256" key="1">
    <source>
        <dbReference type="ARBA" id="ARBA00023172"/>
    </source>
</evidence>
<protein>
    <recommendedName>
        <fullName evidence="2">Tyr recombinase domain-containing protein</fullName>
    </recommendedName>
</protein>
<reference evidence="4" key="1">
    <citation type="journal article" date="2010" name="Nature">
        <title>The Amphimedon queenslandica genome and the evolution of animal complexity.</title>
        <authorList>
            <person name="Srivastava M."/>
            <person name="Simakov O."/>
            <person name="Chapman J."/>
            <person name="Fahey B."/>
            <person name="Gauthier M.E."/>
            <person name="Mitros T."/>
            <person name="Richards G.S."/>
            <person name="Conaco C."/>
            <person name="Dacre M."/>
            <person name="Hellsten U."/>
            <person name="Larroux C."/>
            <person name="Putnam N.H."/>
            <person name="Stanke M."/>
            <person name="Adamska M."/>
            <person name="Darling A."/>
            <person name="Degnan S.M."/>
            <person name="Oakley T.H."/>
            <person name="Plachetzki D.C."/>
            <person name="Zhai Y."/>
            <person name="Adamski M."/>
            <person name="Calcino A."/>
            <person name="Cummins S.F."/>
            <person name="Goodstein D.M."/>
            <person name="Harris C."/>
            <person name="Jackson D.J."/>
            <person name="Leys S.P."/>
            <person name="Shu S."/>
            <person name="Woodcroft B.J."/>
            <person name="Vervoort M."/>
            <person name="Kosik K.S."/>
            <person name="Manning G."/>
            <person name="Degnan B.M."/>
            <person name="Rokhsar D.S."/>
        </authorList>
    </citation>
    <scope>NUCLEOTIDE SEQUENCE [LARGE SCALE GENOMIC DNA]</scope>
</reference>
<reference evidence="3" key="2">
    <citation type="submission" date="2017-05" db="UniProtKB">
        <authorList>
            <consortium name="EnsemblMetazoa"/>
        </authorList>
    </citation>
    <scope>IDENTIFICATION</scope>
</reference>
<keyword evidence="4" id="KW-1185">Reference proteome</keyword>
<dbReference type="EnsemblMetazoa" id="XM_003389673.2">
    <property type="protein sequence ID" value="XP_003389721.1"/>
    <property type="gene ID" value="LOC100640846"/>
</dbReference>
<dbReference type="GO" id="GO:0003677">
    <property type="term" value="F:DNA binding"/>
    <property type="evidence" value="ECO:0007669"/>
    <property type="project" value="InterPro"/>
</dbReference>
<dbReference type="InterPro" id="IPR013762">
    <property type="entry name" value="Integrase-like_cat_sf"/>
</dbReference>
<evidence type="ECO:0000313" key="3">
    <source>
        <dbReference type="EnsemblMetazoa" id="Aqu2.1.19163_001"/>
    </source>
</evidence>
<name>A0A1X7TV50_AMPQE</name>
<dbReference type="GO" id="GO:0006310">
    <property type="term" value="P:DNA recombination"/>
    <property type="evidence" value="ECO:0007669"/>
    <property type="project" value="UniProtKB-KW"/>
</dbReference>
<dbReference type="InterPro" id="IPR052925">
    <property type="entry name" value="Phage_Integrase-like_Recomb"/>
</dbReference>
<dbReference type="Proteomes" id="UP000007879">
    <property type="component" value="Unassembled WGS sequence"/>
</dbReference>
<dbReference type="SUPFAM" id="SSF56349">
    <property type="entry name" value="DNA breaking-rejoining enzymes"/>
    <property type="match status" value="1"/>
</dbReference>
<dbReference type="PANTHER" id="PTHR34605:SF3">
    <property type="entry name" value="P CELL-TYPE AGGLUTINATION PROTEIN MAP4-LIKE-RELATED"/>
    <property type="match status" value="1"/>
</dbReference>
<dbReference type="Gene3D" id="1.10.443.10">
    <property type="entry name" value="Intergrase catalytic core"/>
    <property type="match status" value="1"/>
</dbReference>
<organism evidence="3">
    <name type="scientific">Amphimedon queenslandica</name>
    <name type="common">Sponge</name>
    <dbReference type="NCBI Taxonomy" id="400682"/>
    <lineage>
        <taxon>Eukaryota</taxon>
        <taxon>Metazoa</taxon>
        <taxon>Porifera</taxon>
        <taxon>Demospongiae</taxon>
        <taxon>Heteroscleromorpha</taxon>
        <taxon>Haplosclerida</taxon>
        <taxon>Niphatidae</taxon>
        <taxon>Amphimedon</taxon>
    </lineage>
</organism>
<dbReference type="AlphaFoldDB" id="A0A1X7TV50"/>
<dbReference type="STRING" id="400682.A0A1X7TV50"/>
<evidence type="ECO:0000313" key="4">
    <source>
        <dbReference type="Proteomes" id="UP000007879"/>
    </source>
</evidence>
<gene>
    <name evidence="3" type="primary">100640846</name>
</gene>
<dbReference type="InParanoid" id="A0A1X7TV50"/>
<dbReference type="OrthoDB" id="3017464at2759"/>
<dbReference type="EnsemblMetazoa" id="Aqu2.1.19163_001">
    <property type="protein sequence ID" value="Aqu2.1.19163_001"/>
    <property type="gene ID" value="Aqu2.1.19163"/>
</dbReference>
<keyword evidence="1" id="KW-0233">DNA recombination</keyword>
<evidence type="ECO:0000259" key="2">
    <source>
        <dbReference type="PROSITE" id="PS51898"/>
    </source>
</evidence>
<accession>A0A1X7TV50</accession>
<dbReference type="GO" id="GO:0015074">
    <property type="term" value="P:DNA integration"/>
    <property type="evidence" value="ECO:0007669"/>
    <property type="project" value="InterPro"/>
</dbReference>